<feature type="transmembrane region" description="Helical" evidence="1">
    <location>
        <begin position="88"/>
        <end position="115"/>
    </location>
</feature>
<feature type="transmembrane region" description="Helical" evidence="1">
    <location>
        <begin position="166"/>
        <end position="184"/>
    </location>
</feature>
<dbReference type="AlphaFoldDB" id="A0A4R3MY51"/>
<reference evidence="2 3" key="1">
    <citation type="submission" date="2019-03" db="EMBL/GenBank/DDBJ databases">
        <title>Genomic Encyclopedia of Type Strains, Phase IV (KMG-IV): sequencing the most valuable type-strain genomes for metagenomic binning, comparative biology and taxonomic classification.</title>
        <authorList>
            <person name="Goeker M."/>
        </authorList>
    </citation>
    <scope>NUCLEOTIDE SEQUENCE [LARGE SCALE GENOMIC DNA]</scope>
    <source>
        <strain evidence="2 3">DSM 13587</strain>
    </source>
</reference>
<dbReference type="Proteomes" id="UP000295717">
    <property type="component" value="Unassembled WGS sequence"/>
</dbReference>
<feature type="transmembrane region" description="Helical" evidence="1">
    <location>
        <begin position="57"/>
        <end position="76"/>
    </location>
</feature>
<evidence type="ECO:0000313" key="3">
    <source>
        <dbReference type="Proteomes" id="UP000295717"/>
    </source>
</evidence>
<gene>
    <name evidence="2" type="ORF">EDC35_104169</name>
</gene>
<comment type="caution">
    <text evidence="2">The sequence shown here is derived from an EMBL/GenBank/DDBJ whole genome shotgun (WGS) entry which is preliminary data.</text>
</comment>
<evidence type="ECO:0000313" key="2">
    <source>
        <dbReference type="EMBL" id="TCT21314.1"/>
    </source>
</evidence>
<dbReference type="RefSeq" id="WP_207896165.1">
    <property type="nucleotide sequence ID" value="NZ_SMAO01000004.1"/>
</dbReference>
<feature type="transmembrane region" description="Helical" evidence="1">
    <location>
        <begin position="135"/>
        <end position="154"/>
    </location>
</feature>
<keyword evidence="1" id="KW-1133">Transmembrane helix</keyword>
<organism evidence="2 3">
    <name type="scientific">Thiobaca trueperi</name>
    <dbReference type="NCBI Taxonomy" id="127458"/>
    <lineage>
        <taxon>Bacteria</taxon>
        <taxon>Pseudomonadati</taxon>
        <taxon>Pseudomonadota</taxon>
        <taxon>Gammaproteobacteria</taxon>
        <taxon>Chromatiales</taxon>
        <taxon>Chromatiaceae</taxon>
        <taxon>Thiobaca</taxon>
    </lineage>
</organism>
<keyword evidence="3" id="KW-1185">Reference proteome</keyword>
<protein>
    <submittedName>
        <fullName evidence="2">Uncharacterized protein</fullName>
    </submittedName>
</protein>
<accession>A0A4R3MY51</accession>
<sequence>MPDTTAGRLRAPRAAAIAGILFSLLLTASIVLLRLAVPADPLEAGIWLTTRASTVAVALNLIPFAGIAFLWFIGVLRDRLGEREDRFFATVFLGSGLLFLAMLFFSAAVVGGLIIAYTADQARLLGSPTFALGRAMTYEIMNVYAVKMAGVFMIVTSTLALRTGFLARWIAFVGFVLALSLLFSGRYVEWILMVFPVWVLLISLYILIDHARPKTAKRGTQPSEDRT</sequence>
<feature type="transmembrane region" description="Helical" evidence="1">
    <location>
        <begin position="190"/>
        <end position="208"/>
    </location>
</feature>
<name>A0A4R3MY51_9GAMM</name>
<evidence type="ECO:0000256" key="1">
    <source>
        <dbReference type="SAM" id="Phobius"/>
    </source>
</evidence>
<feature type="transmembrane region" description="Helical" evidence="1">
    <location>
        <begin position="14"/>
        <end position="37"/>
    </location>
</feature>
<proteinExistence type="predicted"/>
<keyword evidence="1" id="KW-0472">Membrane</keyword>
<keyword evidence="1" id="KW-0812">Transmembrane</keyword>
<dbReference type="EMBL" id="SMAO01000004">
    <property type="protein sequence ID" value="TCT21314.1"/>
    <property type="molecule type" value="Genomic_DNA"/>
</dbReference>